<evidence type="ECO:0000256" key="1">
    <source>
        <dbReference type="SAM" id="MobiDB-lite"/>
    </source>
</evidence>
<name>A0A562T3K4_9HYPH</name>
<reference evidence="2 3" key="1">
    <citation type="submission" date="2019-07" db="EMBL/GenBank/DDBJ databases">
        <title>Genomic Encyclopedia of Archaeal and Bacterial Type Strains, Phase II (KMG-II): from individual species to whole genera.</title>
        <authorList>
            <person name="Goeker M."/>
        </authorList>
    </citation>
    <scope>NUCLEOTIDE SEQUENCE [LARGE SCALE GENOMIC DNA]</scope>
    <source>
        <strain evidence="2 3">ATCC BAA-252</strain>
    </source>
</reference>
<dbReference type="Gene3D" id="2.10.70.10">
    <property type="entry name" value="Complement Module, domain 1"/>
    <property type="match status" value="1"/>
</dbReference>
<proteinExistence type="predicted"/>
<dbReference type="Proteomes" id="UP000320593">
    <property type="component" value="Unassembled WGS sequence"/>
</dbReference>
<keyword evidence="3" id="KW-1185">Reference proteome</keyword>
<organism evidence="2 3">
    <name type="scientific">Roseibium hamelinense</name>
    <dbReference type="NCBI Taxonomy" id="150831"/>
    <lineage>
        <taxon>Bacteria</taxon>
        <taxon>Pseudomonadati</taxon>
        <taxon>Pseudomonadota</taxon>
        <taxon>Alphaproteobacteria</taxon>
        <taxon>Hyphomicrobiales</taxon>
        <taxon>Stappiaceae</taxon>
        <taxon>Roseibium</taxon>
    </lineage>
</organism>
<sequence>MQTSNIRQNRLRLPVNPALPPHQRSNTSVDDKHTADLDTRGLFKGRRELKIQHNGDVYRLTITKLGKLILTK</sequence>
<feature type="region of interest" description="Disordered" evidence="1">
    <location>
        <begin position="1"/>
        <end position="33"/>
    </location>
</feature>
<comment type="caution">
    <text evidence="2">The sequence shown here is derived from an EMBL/GenBank/DDBJ whole genome shotgun (WGS) entry which is preliminary data.</text>
</comment>
<protein>
    <submittedName>
        <fullName evidence="2">Hemin uptake protein hemP</fullName>
    </submittedName>
</protein>
<dbReference type="Pfam" id="PF10636">
    <property type="entry name" value="hemP"/>
    <property type="match status" value="1"/>
</dbReference>
<gene>
    <name evidence="2" type="ORF">JM93_02035</name>
</gene>
<dbReference type="EMBL" id="VLLF01000004">
    <property type="protein sequence ID" value="TWI87470.1"/>
    <property type="molecule type" value="Genomic_DNA"/>
</dbReference>
<dbReference type="InterPro" id="IPR019600">
    <property type="entry name" value="Hemin_uptake_protein_HemP"/>
</dbReference>
<dbReference type="RefSeq" id="WP_145342838.1">
    <property type="nucleotide sequence ID" value="NZ_SMLY01000081.1"/>
</dbReference>
<evidence type="ECO:0000313" key="2">
    <source>
        <dbReference type="EMBL" id="TWI87470.1"/>
    </source>
</evidence>
<evidence type="ECO:0000313" key="3">
    <source>
        <dbReference type="Proteomes" id="UP000320593"/>
    </source>
</evidence>
<dbReference type="OrthoDB" id="7870498at2"/>
<dbReference type="AlphaFoldDB" id="A0A562T3K4"/>
<accession>A0A562T3K4</accession>